<proteinExistence type="inferred from homology"/>
<evidence type="ECO:0000256" key="2">
    <source>
        <dbReference type="ARBA" id="ARBA00022603"/>
    </source>
</evidence>
<dbReference type="Gene3D" id="3.40.50.150">
    <property type="entry name" value="Vaccinia Virus protein VP39"/>
    <property type="match status" value="1"/>
</dbReference>
<gene>
    <name evidence="5" type="primary">menG</name>
    <name evidence="6" type="ORF">CW751_06990</name>
</gene>
<accession>A0A2I0R2W4</accession>
<dbReference type="Proteomes" id="UP000236654">
    <property type="component" value="Unassembled WGS sequence"/>
</dbReference>
<dbReference type="EMBL" id="PJNI01000007">
    <property type="protein sequence ID" value="PKR80909.1"/>
    <property type="molecule type" value="Genomic_DNA"/>
</dbReference>
<dbReference type="GO" id="GO:0032259">
    <property type="term" value="P:methylation"/>
    <property type="evidence" value="ECO:0007669"/>
    <property type="project" value="UniProtKB-KW"/>
</dbReference>
<keyword evidence="2 5" id="KW-0489">Methyltransferase</keyword>
<dbReference type="AlphaFoldDB" id="A0A2I0R2W4"/>
<dbReference type="GO" id="GO:0009234">
    <property type="term" value="P:menaquinone biosynthetic process"/>
    <property type="evidence" value="ECO:0007669"/>
    <property type="project" value="UniProtKB-UniRule"/>
</dbReference>
<comment type="similarity">
    <text evidence="5">Belongs to the class I-like SAM-binding methyltransferase superfamily. MenG/UbiE family.</text>
</comment>
<comment type="pathway">
    <text evidence="5">Quinol/quinone metabolism; menaquinone biosynthesis; menaquinol from 1,4-dihydroxy-2-naphthoate: step 2/2.</text>
</comment>
<keyword evidence="1 5" id="KW-0474">Menaquinone biosynthesis</keyword>
<sequence>MTKEKVVKPYNKTDKSKKEEVAEMFDNISAKYDFLNHFLSLGIDHLWRKKAIKMLREVKPKKVIDLATGTGDFALAALKLNPEKVVGVDISNGMLEKGREKIKKKGKENIISMVNGDSEDLPFEDNEFDALTVGFGVRNYENLEKGLAEMLRVIAPGGKAVILEFSKPKKFPIKQLFGFYSKYVIPAMGKSISKDSSAYEYLPESVAAFPEGQDFLSILDKLGYKNTSAKLVSGGIATIYTGTK</sequence>
<dbReference type="GO" id="GO:0043770">
    <property type="term" value="F:demethylmenaquinone methyltransferase activity"/>
    <property type="evidence" value="ECO:0007669"/>
    <property type="project" value="UniProtKB-UniRule"/>
</dbReference>
<dbReference type="OrthoDB" id="9808140at2"/>
<dbReference type="NCBIfam" id="NF001244">
    <property type="entry name" value="PRK00216.1-5"/>
    <property type="match status" value="1"/>
</dbReference>
<keyword evidence="3 5" id="KW-0808">Transferase</keyword>
<dbReference type="Pfam" id="PF01209">
    <property type="entry name" value="Ubie_methyltran"/>
    <property type="match status" value="1"/>
</dbReference>
<dbReference type="InterPro" id="IPR029063">
    <property type="entry name" value="SAM-dependent_MTases_sf"/>
</dbReference>
<dbReference type="RefSeq" id="WP_101334291.1">
    <property type="nucleotide sequence ID" value="NZ_PJNI01000007.1"/>
</dbReference>
<dbReference type="CDD" id="cd02440">
    <property type="entry name" value="AdoMet_MTases"/>
    <property type="match status" value="1"/>
</dbReference>
<evidence type="ECO:0000256" key="1">
    <source>
        <dbReference type="ARBA" id="ARBA00022428"/>
    </source>
</evidence>
<dbReference type="PROSITE" id="PS51608">
    <property type="entry name" value="SAM_MT_UBIE"/>
    <property type="match status" value="1"/>
</dbReference>
<dbReference type="InterPro" id="IPR023576">
    <property type="entry name" value="UbiE/COQ5_MeTrFase_CS"/>
</dbReference>
<dbReference type="SUPFAM" id="SSF53335">
    <property type="entry name" value="S-adenosyl-L-methionine-dependent methyltransferases"/>
    <property type="match status" value="1"/>
</dbReference>
<dbReference type="NCBIfam" id="TIGR01934">
    <property type="entry name" value="MenG_MenH_UbiE"/>
    <property type="match status" value="1"/>
</dbReference>
<dbReference type="UniPathway" id="UPA00079">
    <property type="reaction ID" value="UER00169"/>
</dbReference>
<organism evidence="6 7">
    <name type="scientific">Brumimicrobium salinarum</name>
    <dbReference type="NCBI Taxonomy" id="2058658"/>
    <lineage>
        <taxon>Bacteria</taxon>
        <taxon>Pseudomonadati</taxon>
        <taxon>Bacteroidota</taxon>
        <taxon>Flavobacteriia</taxon>
        <taxon>Flavobacteriales</taxon>
        <taxon>Crocinitomicaceae</taxon>
        <taxon>Brumimicrobium</taxon>
    </lineage>
</organism>
<dbReference type="HAMAP" id="MF_01813">
    <property type="entry name" value="MenG_UbiE_methyltr"/>
    <property type="match status" value="1"/>
</dbReference>
<dbReference type="PROSITE" id="PS01183">
    <property type="entry name" value="UBIE_1"/>
    <property type="match status" value="1"/>
</dbReference>
<name>A0A2I0R2W4_9FLAO</name>
<evidence type="ECO:0000256" key="5">
    <source>
        <dbReference type="HAMAP-Rule" id="MF_01813"/>
    </source>
</evidence>
<dbReference type="EC" id="2.1.1.163" evidence="5"/>
<dbReference type="InterPro" id="IPR004033">
    <property type="entry name" value="UbiE/COQ5_MeTrFase"/>
</dbReference>
<dbReference type="PANTHER" id="PTHR43591">
    <property type="entry name" value="METHYLTRANSFERASE"/>
    <property type="match status" value="1"/>
</dbReference>
<protein>
    <recommendedName>
        <fullName evidence="5">Demethylmenaquinone methyltransferase</fullName>
        <ecNumber evidence="5">2.1.1.163</ecNumber>
    </recommendedName>
</protein>
<keyword evidence="7" id="KW-1185">Reference proteome</keyword>
<evidence type="ECO:0000256" key="3">
    <source>
        <dbReference type="ARBA" id="ARBA00022679"/>
    </source>
</evidence>
<dbReference type="PANTHER" id="PTHR43591:SF24">
    <property type="entry name" value="2-METHOXY-6-POLYPRENYL-1,4-BENZOQUINOL METHYLASE, MITOCHONDRIAL"/>
    <property type="match status" value="1"/>
</dbReference>
<feature type="binding site" evidence="5">
    <location>
        <position position="89"/>
    </location>
    <ligand>
        <name>S-adenosyl-L-methionine</name>
        <dbReference type="ChEBI" id="CHEBI:59789"/>
    </ligand>
</feature>
<feature type="binding site" evidence="5">
    <location>
        <begin position="117"/>
        <end position="118"/>
    </location>
    <ligand>
        <name>S-adenosyl-L-methionine</name>
        <dbReference type="ChEBI" id="CHEBI:59789"/>
    </ligand>
</feature>
<keyword evidence="4 5" id="KW-0949">S-adenosyl-L-methionine</keyword>
<comment type="function">
    <text evidence="5">Methyltransferase required for the conversion of demethylmenaquinol (DMKH2) to menaquinol (MKH2).</text>
</comment>
<comment type="caution">
    <text evidence="6">The sequence shown here is derived from an EMBL/GenBank/DDBJ whole genome shotgun (WGS) entry which is preliminary data.</text>
</comment>
<evidence type="ECO:0000313" key="6">
    <source>
        <dbReference type="EMBL" id="PKR80909.1"/>
    </source>
</evidence>
<evidence type="ECO:0000313" key="7">
    <source>
        <dbReference type="Proteomes" id="UP000236654"/>
    </source>
</evidence>
<evidence type="ECO:0000256" key="4">
    <source>
        <dbReference type="ARBA" id="ARBA00022691"/>
    </source>
</evidence>
<feature type="binding site" evidence="5">
    <location>
        <position position="70"/>
    </location>
    <ligand>
        <name>S-adenosyl-L-methionine</name>
        <dbReference type="ChEBI" id="CHEBI:59789"/>
    </ligand>
</feature>
<comment type="caution">
    <text evidence="5">Lacks conserved residue(s) required for the propagation of feature annotation.</text>
</comment>
<reference evidence="6 7" key="1">
    <citation type="submission" date="2017-12" db="EMBL/GenBank/DDBJ databases">
        <title>The draft genome sequence of Brumimicrobium saltpan LHR20.</title>
        <authorList>
            <person name="Do Z.-J."/>
            <person name="Luo H.-R."/>
        </authorList>
    </citation>
    <scope>NUCLEOTIDE SEQUENCE [LARGE SCALE GENOMIC DNA]</scope>
    <source>
        <strain evidence="6 7">LHR20</strain>
    </source>
</reference>
<comment type="catalytic activity">
    <reaction evidence="5">
        <text>a 2-demethylmenaquinol + S-adenosyl-L-methionine = a menaquinol + S-adenosyl-L-homocysteine + H(+)</text>
        <dbReference type="Rhea" id="RHEA:42640"/>
        <dbReference type="Rhea" id="RHEA-COMP:9539"/>
        <dbReference type="Rhea" id="RHEA-COMP:9563"/>
        <dbReference type="ChEBI" id="CHEBI:15378"/>
        <dbReference type="ChEBI" id="CHEBI:18151"/>
        <dbReference type="ChEBI" id="CHEBI:55437"/>
        <dbReference type="ChEBI" id="CHEBI:57856"/>
        <dbReference type="ChEBI" id="CHEBI:59789"/>
        <dbReference type="EC" id="2.1.1.163"/>
    </reaction>
</comment>